<evidence type="ECO:0000259" key="1">
    <source>
        <dbReference type="Pfam" id="PF00149"/>
    </source>
</evidence>
<dbReference type="GO" id="GO:0016791">
    <property type="term" value="F:phosphatase activity"/>
    <property type="evidence" value="ECO:0007669"/>
    <property type="project" value="TreeGrafter"/>
</dbReference>
<evidence type="ECO:0000313" key="2">
    <source>
        <dbReference type="EMBL" id="MQU27232.1"/>
    </source>
</evidence>
<dbReference type="InterPro" id="IPR050126">
    <property type="entry name" value="Ap4A_hydrolase"/>
</dbReference>
<dbReference type="RefSeq" id="WP_153379123.1">
    <property type="nucleotide sequence ID" value="NZ_WIVW01000013.1"/>
</dbReference>
<accession>A0A7X1XYC1</accession>
<comment type="caution">
    <text evidence="2">The sequence shown here is derived from an EMBL/GenBank/DDBJ whole genome shotgun (WGS) entry which is preliminary data.</text>
</comment>
<evidence type="ECO:0000313" key="3">
    <source>
        <dbReference type="Proteomes" id="UP000437970"/>
    </source>
</evidence>
<name>A0A7X1XYC1_9PSED</name>
<dbReference type="InterPro" id="IPR029052">
    <property type="entry name" value="Metallo-depent_PP-like"/>
</dbReference>
<sequence length="247" mass="27756">MIETIEVVRVKRFAANTAGRDYAVGDIHGHFTRLQAALDAAGFDPAVDRLFSVGDLVDRGPECEDVIKWLNKPWFHPVRGNHDDYVCRFDTCDIGNWMYNGGTWFVGLPLTEQQNYQVMFDDLPIAIEVKTAGGMIGIVHADCVFGTWAELKAELESPETRKRLKLVHNTCMWSRSRVENRDMTPVSDMRAVVVGHTPLRQPMVLGNVHHIDTGGWFPDGSGYFTLLELGTLTTIPATRPELLQDLE</sequence>
<dbReference type="AlphaFoldDB" id="A0A7X1XYC1"/>
<dbReference type="GO" id="GO:0005737">
    <property type="term" value="C:cytoplasm"/>
    <property type="evidence" value="ECO:0007669"/>
    <property type="project" value="TreeGrafter"/>
</dbReference>
<dbReference type="PANTHER" id="PTHR42850">
    <property type="entry name" value="METALLOPHOSPHOESTERASE"/>
    <property type="match status" value="1"/>
</dbReference>
<dbReference type="SUPFAM" id="SSF56300">
    <property type="entry name" value="Metallo-dependent phosphatases"/>
    <property type="match status" value="1"/>
</dbReference>
<proteinExistence type="predicted"/>
<dbReference type="PANTHER" id="PTHR42850:SF4">
    <property type="entry name" value="ZINC-DEPENDENT ENDOPOLYPHOSPHATASE"/>
    <property type="match status" value="1"/>
</dbReference>
<reference evidence="2 3" key="1">
    <citation type="submission" date="2019-10" db="EMBL/GenBank/DDBJ databases">
        <title>Evaluation of single-gene subtyping targets for Pseudomonas.</title>
        <authorList>
            <person name="Reichler S.J."/>
            <person name="Orsi R.H."/>
            <person name="Wiedmann M."/>
            <person name="Martin N.H."/>
            <person name="Murphy S.I."/>
        </authorList>
    </citation>
    <scope>NUCLEOTIDE SEQUENCE [LARGE SCALE GENOMIC DNA]</scope>
    <source>
        <strain evidence="2 3">FSL R10-1984</strain>
    </source>
</reference>
<feature type="domain" description="Calcineurin-like phosphoesterase" evidence="1">
    <location>
        <begin position="23"/>
        <end position="198"/>
    </location>
</feature>
<dbReference type="InterPro" id="IPR004843">
    <property type="entry name" value="Calcineurin-like_PHP"/>
</dbReference>
<dbReference type="EMBL" id="WIVW01000013">
    <property type="protein sequence ID" value="MQU27232.1"/>
    <property type="molecule type" value="Genomic_DNA"/>
</dbReference>
<gene>
    <name evidence="2" type="ORF">GHO29_12115</name>
</gene>
<dbReference type="Gene3D" id="3.60.21.10">
    <property type="match status" value="1"/>
</dbReference>
<organism evidence="2 3">
    <name type="scientific">Pseudomonas helleri</name>
    <dbReference type="NCBI Taxonomy" id="1608996"/>
    <lineage>
        <taxon>Bacteria</taxon>
        <taxon>Pseudomonadati</taxon>
        <taxon>Pseudomonadota</taxon>
        <taxon>Gammaproteobacteria</taxon>
        <taxon>Pseudomonadales</taxon>
        <taxon>Pseudomonadaceae</taxon>
        <taxon>Pseudomonas</taxon>
    </lineage>
</organism>
<protein>
    <submittedName>
        <fullName evidence="2">Serine/threonine protein phosphatase</fullName>
    </submittedName>
</protein>
<dbReference type="Proteomes" id="UP000437970">
    <property type="component" value="Unassembled WGS sequence"/>
</dbReference>
<dbReference type="Pfam" id="PF00149">
    <property type="entry name" value="Metallophos"/>
    <property type="match status" value="1"/>
</dbReference>